<proteinExistence type="predicted"/>
<keyword evidence="1" id="KW-1133">Transmembrane helix</keyword>
<dbReference type="AlphaFoldDB" id="A0A934SHT6"/>
<keyword evidence="1" id="KW-0812">Transmembrane</keyword>
<evidence type="ECO:0000259" key="2">
    <source>
        <dbReference type="Pfam" id="PF01970"/>
    </source>
</evidence>
<accession>A0A934SHT6</accession>
<gene>
    <name evidence="3" type="ORF">JJJ17_18430</name>
</gene>
<comment type="caution">
    <text evidence="3">The sequence shown here is derived from an EMBL/GenBank/DDBJ whole genome shotgun (WGS) entry which is preliminary data.</text>
</comment>
<keyword evidence="1" id="KW-0472">Membrane</keyword>
<feature type="transmembrane region" description="Helical" evidence="1">
    <location>
        <begin position="466"/>
        <end position="486"/>
    </location>
</feature>
<protein>
    <submittedName>
        <fullName evidence="3">Tripartite tricarboxylate transporter permease</fullName>
    </submittedName>
</protein>
<organism evidence="3 4">
    <name type="scientific">Paracoccus caeni</name>
    <dbReference type="NCBI Taxonomy" id="657651"/>
    <lineage>
        <taxon>Bacteria</taxon>
        <taxon>Pseudomonadati</taxon>
        <taxon>Pseudomonadota</taxon>
        <taxon>Alphaproteobacteria</taxon>
        <taxon>Rhodobacterales</taxon>
        <taxon>Paracoccaceae</taxon>
        <taxon>Paracoccus</taxon>
    </lineage>
</organism>
<dbReference type="InterPro" id="IPR002823">
    <property type="entry name" value="DUF112_TM"/>
</dbReference>
<feature type="transmembrane region" description="Helical" evidence="1">
    <location>
        <begin position="7"/>
        <end position="29"/>
    </location>
</feature>
<reference evidence="3" key="1">
    <citation type="submission" date="2021-01" db="EMBL/GenBank/DDBJ databases">
        <title>Paracoccus amoyensis sp. nov., isolated from the surface seawater along the coast of Xiamen Island, China.</title>
        <authorList>
            <person name="Lyu L."/>
        </authorList>
    </citation>
    <scope>NUCLEOTIDE SEQUENCE</scope>
    <source>
        <strain evidence="3">MJ17</strain>
    </source>
</reference>
<dbReference type="PANTHER" id="PTHR35342:SF5">
    <property type="entry name" value="TRICARBOXYLIC TRANSPORT PROTEIN"/>
    <property type="match status" value="1"/>
</dbReference>
<name>A0A934SHT6_9RHOB</name>
<evidence type="ECO:0000313" key="3">
    <source>
        <dbReference type="EMBL" id="MBK4217913.1"/>
    </source>
</evidence>
<feature type="transmembrane region" description="Helical" evidence="1">
    <location>
        <begin position="316"/>
        <end position="339"/>
    </location>
</feature>
<keyword evidence="4" id="KW-1185">Reference proteome</keyword>
<dbReference type="Pfam" id="PF01970">
    <property type="entry name" value="TctA"/>
    <property type="match status" value="1"/>
</dbReference>
<feature type="transmembrane region" description="Helical" evidence="1">
    <location>
        <begin position="109"/>
        <end position="132"/>
    </location>
</feature>
<feature type="transmembrane region" description="Helical" evidence="1">
    <location>
        <begin position="351"/>
        <end position="375"/>
    </location>
</feature>
<evidence type="ECO:0000256" key="1">
    <source>
        <dbReference type="SAM" id="Phobius"/>
    </source>
</evidence>
<sequence>MDQIIHLFGGFSTIFTGYYLMMCLAGVLMGQVIGALPGIGPSAAIALLLPLTLGADPTGALIMFAGLYAGSQYGGTLTAVLLNVPGEASSVMTAVDGHQLALQGRAGPALGTAAIASFIAGTVGTVGLMFLAPPLASIALNFGPPEYFGLILVGLTTLAAVGGSLSKGIAAGLLGLIIALIGIDGQSGVTRFTFGQLWLLDGIEFTVIAVAVFGVGEVLATCYQTKEHTAIEVKNAYPTRDDLRQSAAPIARGTGLGFLIGVLPAAGATLASFMAYILEKKVAKQPERFGHGAIEGVAGPEAANNSAVSGALVPMFALGIPGSGTTALMLGALIMFGLRPGPDMFTTNGDLIWGVIASMFVANVLLLILNIPLAGMFARLLTIRYSWIYPPILGICLLGAFANSNSLQDCWLLVAFGVLGWMMKRYEWPQAPLVLGLVLGPIFETTMRQSMSMSRGDPLIFLQRPISLTLILIALAAIALPIISYLRRNRPTVSG</sequence>
<dbReference type="EMBL" id="JAEPRQ010000010">
    <property type="protein sequence ID" value="MBK4217913.1"/>
    <property type="molecule type" value="Genomic_DNA"/>
</dbReference>
<feature type="transmembrane region" description="Helical" evidence="1">
    <location>
        <begin position="144"/>
        <end position="162"/>
    </location>
</feature>
<feature type="domain" description="DUF112" evidence="2">
    <location>
        <begin position="20"/>
        <end position="435"/>
    </location>
</feature>
<dbReference type="RefSeq" id="WP_200689111.1">
    <property type="nucleotide sequence ID" value="NZ_JAEPRQ010000010.1"/>
</dbReference>
<feature type="transmembrane region" description="Helical" evidence="1">
    <location>
        <begin position="387"/>
        <end position="408"/>
    </location>
</feature>
<feature type="transmembrane region" description="Helical" evidence="1">
    <location>
        <begin position="256"/>
        <end position="278"/>
    </location>
</feature>
<feature type="transmembrane region" description="Helical" evidence="1">
    <location>
        <begin position="197"/>
        <end position="216"/>
    </location>
</feature>
<dbReference type="PANTHER" id="PTHR35342">
    <property type="entry name" value="TRICARBOXYLIC TRANSPORT PROTEIN"/>
    <property type="match status" value="1"/>
</dbReference>
<evidence type="ECO:0000313" key="4">
    <source>
        <dbReference type="Proteomes" id="UP000640485"/>
    </source>
</evidence>
<dbReference type="Proteomes" id="UP000640485">
    <property type="component" value="Unassembled WGS sequence"/>
</dbReference>
<feature type="transmembrane region" description="Helical" evidence="1">
    <location>
        <begin position="35"/>
        <end position="53"/>
    </location>
</feature>